<reference evidence="1 2" key="1">
    <citation type="submission" date="2019-11" db="EMBL/GenBank/DDBJ databases">
        <title>Caenimonas koreensis gen. nov., sp. nov., isolated from activated sludge.</title>
        <authorList>
            <person name="Seung H.R."/>
        </authorList>
    </citation>
    <scope>NUCLEOTIDE SEQUENCE [LARGE SCALE GENOMIC DNA]</scope>
    <source>
        <strain evidence="1 2">EMB320</strain>
    </source>
</reference>
<gene>
    <name evidence="1" type="ORF">GHT07_11790</name>
</gene>
<dbReference type="AlphaFoldDB" id="A0A844AV40"/>
<comment type="caution">
    <text evidence="1">The sequence shown here is derived from an EMBL/GenBank/DDBJ whole genome shotgun (WGS) entry which is preliminary data.</text>
</comment>
<dbReference type="OrthoDB" id="1493892at2"/>
<name>A0A844AV40_9BURK</name>
<dbReference type="InterPro" id="IPR027417">
    <property type="entry name" value="P-loop_NTPase"/>
</dbReference>
<dbReference type="Pfam" id="PF07931">
    <property type="entry name" value="CPT"/>
    <property type="match status" value="1"/>
</dbReference>
<organism evidence="1 2">
    <name type="scientific">Caenimonas koreensis DSM 17982</name>
    <dbReference type="NCBI Taxonomy" id="1121255"/>
    <lineage>
        <taxon>Bacteria</taxon>
        <taxon>Pseudomonadati</taxon>
        <taxon>Pseudomonadota</taxon>
        <taxon>Betaproteobacteria</taxon>
        <taxon>Burkholderiales</taxon>
        <taxon>Comamonadaceae</taxon>
        <taxon>Caenimonas</taxon>
    </lineage>
</organism>
<keyword evidence="2" id="KW-1185">Reference proteome</keyword>
<dbReference type="RefSeq" id="WP_153585281.1">
    <property type="nucleotide sequence ID" value="NZ_WJBU01000010.1"/>
</dbReference>
<proteinExistence type="predicted"/>
<protein>
    <recommendedName>
        <fullName evidence="3">Chloramphenicol 3-O phosphotransferase</fullName>
    </recommendedName>
</protein>
<dbReference type="Proteomes" id="UP000487350">
    <property type="component" value="Unassembled WGS sequence"/>
</dbReference>
<accession>A0A844AV40</accession>
<dbReference type="SUPFAM" id="SSF52540">
    <property type="entry name" value="P-loop containing nucleoside triphosphate hydrolases"/>
    <property type="match status" value="1"/>
</dbReference>
<sequence>MNTPPARAAGRIVVLNGASSSGKTSIAKALQASSTAEAFLHISLDAFRAFEPAGYWSPDVRQLHAQRVESLCRAMNAAAAAYVRAGDSVIVDHVLPPEAWAWLATAPQSRFIS</sequence>
<evidence type="ECO:0008006" key="3">
    <source>
        <dbReference type="Google" id="ProtNLM"/>
    </source>
</evidence>
<dbReference type="EMBL" id="WJBU01000010">
    <property type="protein sequence ID" value="MRD47964.1"/>
    <property type="molecule type" value="Genomic_DNA"/>
</dbReference>
<evidence type="ECO:0000313" key="1">
    <source>
        <dbReference type="EMBL" id="MRD47964.1"/>
    </source>
</evidence>
<evidence type="ECO:0000313" key="2">
    <source>
        <dbReference type="Proteomes" id="UP000487350"/>
    </source>
</evidence>
<dbReference type="Gene3D" id="3.40.50.300">
    <property type="entry name" value="P-loop containing nucleotide triphosphate hydrolases"/>
    <property type="match status" value="1"/>
</dbReference>